<feature type="compositionally biased region" description="Basic and acidic residues" evidence="1">
    <location>
        <begin position="7"/>
        <end position="17"/>
    </location>
</feature>
<protein>
    <submittedName>
        <fullName evidence="2">Uncharacterized protein</fullName>
    </submittedName>
</protein>
<dbReference type="EMBL" id="CP046236">
    <property type="protein sequence ID" value="WFD48418.1"/>
    <property type="molecule type" value="Genomic_DNA"/>
</dbReference>
<feature type="region of interest" description="Disordered" evidence="1">
    <location>
        <begin position="638"/>
        <end position="658"/>
    </location>
</feature>
<feature type="region of interest" description="Disordered" evidence="1">
    <location>
        <begin position="144"/>
        <end position="163"/>
    </location>
</feature>
<gene>
    <name evidence="2" type="ORF">GLX27_003088</name>
</gene>
<name>A0ABY8ESB2_MALFU</name>
<feature type="region of interest" description="Disordered" evidence="1">
    <location>
        <begin position="536"/>
        <end position="564"/>
    </location>
</feature>
<dbReference type="InterPro" id="IPR013951">
    <property type="entry name" value="Rxt3"/>
</dbReference>
<feature type="region of interest" description="Disordered" evidence="1">
    <location>
        <begin position="1"/>
        <end position="48"/>
    </location>
</feature>
<evidence type="ECO:0000256" key="1">
    <source>
        <dbReference type="SAM" id="MobiDB-lite"/>
    </source>
</evidence>
<keyword evidence="3" id="KW-1185">Reference proteome</keyword>
<evidence type="ECO:0000313" key="3">
    <source>
        <dbReference type="Proteomes" id="UP000818624"/>
    </source>
</evidence>
<feature type="compositionally biased region" description="Basic and acidic residues" evidence="1">
    <location>
        <begin position="30"/>
        <end position="47"/>
    </location>
</feature>
<sequence>MASFAHGADRDARDEPGRAYLHAPMNPYVEDGRKPVADRAHGMHGDPMRVSSMVLSHDAHDLPREMYGRRDVPAHHPTEMEHAPIPAAPLPPARPPAQWEYGGAPAEPHDWRPTYPPREPSVRPRTHETRTPPHMAAYDTERRAYSPPPYRTHPRASPEPLPHRAYDENRRVLPHPEGEYEYAVHARPAEHVGHGAMYNSMHAAYPPGRASPDEEGMRAMQPTHGYPLPKLRDEGEAQRAQVPHHHHVVPHHHHVVPHHHHHHHHHHHTAAAAQDVPSPPKNVPWQEQMPAPTSHMRATSPGVPPRSPEAEPTLDALEAKQRELASGPRVDSEPVWEYLDRCEQMEELERKRQKEQHAEEERERERGASAAPPAPAPAKSGKDEPTPASDTRMLLGFGLGLDRGRAVRHLGSFVYDASGKSCLPAELLVGNVGATVEVRICGRTIGAGITEDEWRAEEARHRAAVLERIQSRANDGVPPTLASLALDSNERRPETLSSTPGRWRLGWRGLEHARMNREIRIANVWNEHRLRQETNKRLKRTHTDDSPAAAVAPPRGTPGATAPSVDAEQNAWNFWSQSSLARRKLWGTDVYTDDSDVLAMCVHAGWIEAPHIPHVPEWLGGGGTSAVSKAWAQLTDRQERAMGHAPRAASPSTSPHGTPLTCDLSVTLRIAPKLILYKGCHRGGIKSRSWGNTHDGVSLVVESVELRPVRCGRTKLTLQSGYAAGPSRKSAKARMAHMAALRNEARQAPVPASLAGLRAADDEPKLALSAVAKQEHAHTRTFWQVKAPQR</sequence>
<reference evidence="2 3" key="1">
    <citation type="journal article" date="2020" name="Elife">
        <title>Loss of centromere function drives karyotype evolution in closely related Malassezia species.</title>
        <authorList>
            <person name="Sankaranarayanan S.R."/>
            <person name="Ianiri G."/>
            <person name="Coelho M.A."/>
            <person name="Reza M.H."/>
            <person name="Thimmappa B.C."/>
            <person name="Ganguly P."/>
            <person name="Vadnala R.N."/>
            <person name="Sun S."/>
            <person name="Siddharthan R."/>
            <person name="Tellgren-Roth C."/>
            <person name="Dawson T.L."/>
            <person name="Heitman J."/>
            <person name="Sanyal K."/>
        </authorList>
    </citation>
    <scope>NUCLEOTIDE SEQUENCE [LARGE SCALE GENOMIC DNA]</scope>
    <source>
        <strain evidence="2">CBS14141</strain>
    </source>
</reference>
<feature type="region of interest" description="Disordered" evidence="1">
    <location>
        <begin position="347"/>
        <end position="391"/>
    </location>
</feature>
<dbReference type="Pfam" id="PF08642">
    <property type="entry name" value="Rxt3"/>
    <property type="match status" value="1"/>
</dbReference>
<proteinExistence type="predicted"/>
<organism evidence="2 3">
    <name type="scientific">Malassezia furfur</name>
    <name type="common">Pityriasis versicolor infection agent</name>
    <name type="synonym">Pityrosporum furfur</name>
    <dbReference type="NCBI Taxonomy" id="55194"/>
    <lineage>
        <taxon>Eukaryota</taxon>
        <taxon>Fungi</taxon>
        <taxon>Dikarya</taxon>
        <taxon>Basidiomycota</taxon>
        <taxon>Ustilaginomycotina</taxon>
        <taxon>Malasseziomycetes</taxon>
        <taxon>Malasseziales</taxon>
        <taxon>Malasseziaceae</taxon>
        <taxon>Malassezia</taxon>
    </lineage>
</organism>
<feature type="compositionally biased region" description="Low complexity" evidence="1">
    <location>
        <begin position="547"/>
        <end position="563"/>
    </location>
</feature>
<feature type="compositionally biased region" description="Basic and acidic residues" evidence="1">
    <location>
        <begin position="120"/>
        <end position="131"/>
    </location>
</feature>
<accession>A0ABY8ESB2</accession>
<feature type="compositionally biased region" description="Basic and acidic residues" evidence="1">
    <location>
        <begin position="347"/>
        <end position="367"/>
    </location>
</feature>
<dbReference type="Proteomes" id="UP000818624">
    <property type="component" value="Chromosome 3"/>
</dbReference>
<feature type="region of interest" description="Disordered" evidence="1">
    <location>
        <begin position="103"/>
        <end position="132"/>
    </location>
</feature>
<feature type="region of interest" description="Disordered" evidence="1">
    <location>
        <begin position="254"/>
        <end position="312"/>
    </location>
</feature>
<evidence type="ECO:0000313" key="2">
    <source>
        <dbReference type="EMBL" id="WFD48418.1"/>
    </source>
</evidence>
<feature type="compositionally biased region" description="Basic and acidic residues" evidence="1">
    <location>
        <begin position="536"/>
        <end position="545"/>
    </location>
</feature>
<feature type="compositionally biased region" description="Basic residues" evidence="1">
    <location>
        <begin position="254"/>
        <end position="269"/>
    </location>
</feature>